<organism evidence="2 3">
    <name type="scientific">Elysia marginata</name>
    <dbReference type="NCBI Taxonomy" id="1093978"/>
    <lineage>
        <taxon>Eukaryota</taxon>
        <taxon>Metazoa</taxon>
        <taxon>Spiralia</taxon>
        <taxon>Lophotrochozoa</taxon>
        <taxon>Mollusca</taxon>
        <taxon>Gastropoda</taxon>
        <taxon>Heterobranchia</taxon>
        <taxon>Euthyneura</taxon>
        <taxon>Panpulmonata</taxon>
        <taxon>Sacoglossa</taxon>
        <taxon>Placobranchoidea</taxon>
        <taxon>Plakobranchidae</taxon>
        <taxon>Elysia</taxon>
    </lineage>
</organism>
<evidence type="ECO:0000313" key="2">
    <source>
        <dbReference type="EMBL" id="GFS06006.1"/>
    </source>
</evidence>
<dbReference type="EMBL" id="BMAT01006091">
    <property type="protein sequence ID" value="GFS06006.1"/>
    <property type="molecule type" value="Genomic_DNA"/>
</dbReference>
<dbReference type="AlphaFoldDB" id="A0AAV4IBG1"/>
<evidence type="ECO:0000256" key="1">
    <source>
        <dbReference type="SAM" id="MobiDB-lite"/>
    </source>
</evidence>
<comment type="caution">
    <text evidence="2">The sequence shown here is derived from an EMBL/GenBank/DDBJ whole genome shotgun (WGS) entry which is preliminary data.</text>
</comment>
<keyword evidence="3" id="KW-1185">Reference proteome</keyword>
<reference evidence="2 3" key="1">
    <citation type="journal article" date="2021" name="Elife">
        <title>Chloroplast acquisition without the gene transfer in kleptoplastic sea slugs, Plakobranchus ocellatus.</title>
        <authorList>
            <person name="Maeda T."/>
            <person name="Takahashi S."/>
            <person name="Yoshida T."/>
            <person name="Shimamura S."/>
            <person name="Takaki Y."/>
            <person name="Nagai Y."/>
            <person name="Toyoda A."/>
            <person name="Suzuki Y."/>
            <person name="Arimoto A."/>
            <person name="Ishii H."/>
            <person name="Satoh N."/>
            <person name="Nishiyama T."/>
            <person name="Hasebe M."/>
            <person name="Maruyama T."/>
            <person name="Minagawa J."/>
            <person name="Obokata J."/>
            <person name="Shigenobu S."/>
        </authorList>
    </citation>
    <scope>NUCLEOTIDE SEQUENCE [LARGE SCALE GENOMIC DNA]</scope>
</reference>
<sequence>MYCRITFTAWHHLTLYKARENCCRNKTRFGARATQQRSHKLQTEAPPARLALPASPRPARHFYPTASRISPSLASLPAAPRPYREIATSPTVTGITPVPVSPPTTLRPSERLPATVRPSNSRQTACRRSRVQQTSPDPVRLSSCAATPHEAPASSQ</sequence>
<evidence type="ECO:0000313" key="3">
    <source>
        <dbReference type="Proteomes" id="UP000762676"/>
    </source>
</evidence>
<dbReference type="Proteomes" id="UP000762676">
    <property type="component" value="Unassembled WGS sequence"/>
</dbReference>
<gene>
    <name evidence="2" type="ORF">ElyMa_002953200</name>
</gene>
<name>A0AAV4IBG1_9GAST</name>
<protein>
    <submittedName>
        <fullName evidence="2">Uncharacterized protein</fullName>
    </submittedName>
</protein>
<feature type="region of interest" description="Disordered" evidence="1">
    <location>
        <begin position="88"/>
        <end position="156"/>
    </location>
</feature>
<proteinExistence type="predicted"/>
<accession>A0AAV4IBG1</accession>